<dbReference type="SUPFAM" id="SSF51161">
    <property type="entry name" value="Trimeric LpxA-like enzymes"/>
    <property type="match status" value="1"/>
</dbReference>
<keyword evidence="3" id="KW-0677">Repeat</keyword>
<evidence type="ECO:0000256" key="2">
    <source>
        <dbReference type="ARBA" id="ARBA00022679"/>
    </source>
</evidence>
<dbReference type="Proteomes" id="UP000218288">
    <property type="component" value="Chromosome"/>
</dbReference>
<dbReference type="GO" id="GO:0016746">
    <property type="term" value="F:acyltransferase activity"/>
    <property type="evidence" value="ECO:0007669"/>
    <property type="project" value="UniProtKB-KW"/>
</dbReference>
<dbReference type="InterPro" id="IPR018357">
    <property type="entry name" value="Hexapep_transf_CS"/>
</dbReference>
<evidence type="ECO:0000256" key="4">
    <source>
        <dbReference type="ARBA" id="ARBA00023315"/>
    </source>
</evidence>
<comment type="similarity">
    <text evidence="1">Belongs to the transferase hexapeptide repeat family.</text>
</comment>
<dbReference type="Pfam" id="PF00132">
    <property type="entry name" value="Hexapep"/>
    <property type="match status" value="1"/>
</dbReference>
<keyword evidence="2" id="KW-0808">Transferase</keyword>
<name>A0A169RBQ5_9HYPH</name>
<dbReference type="CDD" id="cd03349">
    <property type="entry name" value="LbH_XAT"/>
    <property type="match status" value="1"/>
</dbReference>
<evidence type="ECO:0000256" key="3">
    <source>
        <dbReference type="ARBA" id="ARBA00022737"/>
    </source>
</evidence>
<dbReference type="EMBL" id="AP014809">
    <property type="protein sequence ID" value="BAU92598.1"/>
    <property type="molecule type" value="Genomic_DNA"/>
</dbReference>
<evidence type="ECO:0000256" key="1">
    <source>
        <dbReference type="ARBA" id="ARBA00007274"/>
    </source>
</evidence>
<organism evidence="5 6">
    <name type="scientific">Methylorubrum populi</name>
    <dbReference type="NCBI Taxonomy" id="223967"/>
    <lineage>
        <taxon>Bacteria</taxon>
        <taxon>Pseudomonadati</taxon>
        <taxon>Pseudomonadota</taxon>
        <taxon>Alphaproteobacteria</taxon>
        <taxon>Hyphomicrobiales</taxon>
        <taxon>Methylobacteriaceae</taxon>
        <taxon>Methylorubrum</taxon>
    </lineage>
</organism>
<dbReference type="InterPro" id="IPR011004">
    <property type="entry name" value="Trimer_LpxA-like_sf"/>
</dbReference>
<dbReference type="Gene3D" id="2.160.10.10">
    <property type="entry name" value="Hexapeptide repeat proteins"/>
    <property type="match status" value="1"/>
</dbReference>
<evidence type="ECO:0008006" key="7">
    <source>
        <dbReference type="Google" id="ProtNLM"/>
    </source>
</evidence>
<dbReference type="InterPro" id="IPR050179">
    <property type="entry name" value="Trans_hexapeptide_repeat"/>
</dbReference>
<dbReference type="OrthoDB" id="9815592at2"/>
<gene>
    <name evidence="5" type="ORF">MPPM_3993</name>
</gene>
<dbReference type="PANTHER" id="PTHR43300:SF11">
    <property type="entry name" value="ACETYLTRANSFERASE RV3034C-RELATED"/>
    <property type="match status" value="1"/>
</dbReference>
<evidence type="ECO:0000313" key="6">
    <source>
        <dbReference type="Proteomes" id="UP000218288"/>
    </source>
</evidence>
<dbReference type="InterPro" id="IPR001451">
    <property type="entry name" value="Hexapep"/>
</dbReference>
<accession>A0A169RBQ5</accession>
<dbReference type="AlphaFoldDB" id="A0A169RBQ5"/>
<keyword evidence="4" id="KW-0012">Acyltransferase</keyword>
<evidence type="ECO:0000313" key="5">
    <source>
        <dbReference type="EMBL" id="BAU92598.1"/>
    </source>
</evidence>
<sequence length="201" mass="22360">MDQLLKEAYASSGVPITKDYIENDSREYLRNIGEYTYGAPNIFWWGENVGLTIGKYCSISSDVSILLGGNHRTDWVTTFPFSSLDPFATSMSGHPATNGDVNIGNDVWLGSSSSIMSGVTVGDGACVGHKAVVTKDVPPYAIVAGNPARVVRLRFTAEQIDRLLKIKWWDWPHAHIREIFDYMLSQNIDEFLNTAEALLRR</sequence>
<proteinExistence type="inferred from homology"/>
<dbReference type="PANTHER" id="PTHR43300">
    <property type="entry name" value="ACETYLTRANSFERASE"/>
    <property type="match status" value="1"/>
</dbReference>
<protein>
    <recommendedName>
        <fullName evidence="7">Chloramphenicol acetyltransferase</fullName>
    </recommendedName>
</protein>
<dbReference type="PROSITE" id="PS00101">
    <property type="entry name" value="HEXAPEP_TRANSFERASES"/>
    <property type="match status" value="1"/>
</dbReference>
<dbReference type="RefSeq" id="WP_096486502.1">
    <property type="nucleotide sequence ID" value="NZ_AP014809.1"/>
</dbReference>
<reference evidence="5 6" key="1">
    <citation type="journal article" date="2016" name="Genome Announc.">
        <title>Complete Genome Sequence of Methylobacterium populi P-1M, Isolated from Pink-Pigmented Household Biofilm.</title>
        <authorList>
            <person name="Morohoshi T."/>
            <person name="Ikeda T."/>
        </authorList>
    </citation>
    <scope>NUCLEOTIDE SEQUENCE [LARGE SCALE GENOMIC DNA]</scope>
    <source>
        <strain evidence="5 6">P-1M</strain>
    </source>
</reference>